<evidence type="ECO:0000313" key="3">
    <source>
        <dbReference type="Proteomes" id="UP000645610"/>
    </source>
</evidence>
<organism evidence="2 3">
    <name type="scientific">Hymenobacter properus</name>
    <dbReference type="NCBI Taxonomy" id="2791026"/>
    <lineage>
        <taxon>Bacteria</taxon>
        <taxon>Pseudomonadati</taxon>
        <taxon>Bacteroidota</taxon>
        <taxon>Cytophagia</taxon>
        <taxon>Cytophagales</taxon>
        <taxon>Hymenobacteraceae</taxon>
        <taxon>Hymenobacter</taxon>
    </lineage>
</organism>
<dbReference type="RefSeq" id="WP_196286535.1">
    <property type="nucleotide sequence ID" value="NZ_JADQDP010000002.1"/>
</dbReference>
<dbReference type="Gene3D" id="2.60.40.1120">
    <property type="entry name" value="Carboxypeptidase-like, regulatory domain"/>
    <property type="match status" value="1"/>
</dbReference>
<keyword evidence="2" id="KW-0378">Hydrolase</keyword>
<proteinExistence type="predicted"/>
<protein>
    <submittedName>
        <fullName evidence="2">Carboxypeptidase-like regulatory domain-containing protein</fullName>
    </submittedName>
</protein>
<evidence type="ECO:0000313" key="2">
    <source>
        <dbReference type="EMBL" id="MBF9142217.1"/>
    </source>
</evidence>
<dbReference type="InterPro" id="IPR008969">
    <property type="entry name" value="CarboxyPept-like_regulatory"/>
</dbReference>
<feature type="signal peptide" evidence="1">
    <location>
        <begin position="1"/>
        <end position="22"/>
    </location>
</feature>
<comment type="caution">
    <text evidence="2">The sequence shown here is derived from an EMBL/GenBank/DDBJ whole genome shotgun (WGS) entry which is preliminary data.</text>
</comment>
<keyword evidence="1" id="KW-0732">Signal</keyword>
<sequence>MNYFRLLLIGCFSIFIGHAAHAQGKLTGVVRDSATNEPLAFASVFLANTTLGVTTTEQGTFVFPKVPAGTYDVVGSYVGYRLAKQSITMGRETQEVTLKLGATGNQLGEVVVKPAANKPEEYQKFSKLFLGGSTFSAQCRISNPDDVLVLYDDSTKDLTAHAKEFVQIDNEALGYRLKYYGLQFSFNDDDHSVFYYGQPVFEELKPKDDRQRKLWAANRLTAYKGSFMHFLRSVYTDRLKQEGFYTQQIRVFDNPRYLRAEEQRKALLASKPSGPYTAAEQDSLDLWDDLAPVLATLNQEPLPIDSIRRVSPGGKRTFLRFNGELQVAYFGETPDPLYKRPMSPLGYPKVPFPVGPREVSRLKLQGREAQFQANGTLLNPLDVFNGEYWGFEKIGEFLPVDYVPGSLPPPATSARQ</sequence>
<dbReference type="SUPFAM" id="SSF49464">
    <property type="entry name" value="Carboxypeptidase regulatory domain-like"/>
    <property type="match status" value="1"/>
</dbReference>
<dbReference type="Proteomes" id="UP000645610">
    <property type="component" value="Unassembled WGS sequence"/>
</dbReference>
<name>A0A931BH67_9BACT</name>
<reference evidence="2 3" key="1">
    <citation type="submission" date="2020-11" db="EMBL/GenBank/DDBJ databases">
        <authorList>
            <person name="Kim M.K."/>
        </authorList>
    </citation>
    <scope>NUCLEOTIDE SEQUENCE [LARGE SCALE GENOMIC DNA]</scope>
    <source>
        <strain evidence="2 3">BT439</strain>
    </source>
</reference>
<dbReference type="EMBL" id="JADQDP010000002">
    <property type="protein sequence ID" value="MBF9142217.1"/>
    <property type="molecule type" value="Genomic_DNA"/>
</dbReference>
<accession>A0A931BH67</accession>
<keyword evidence="2" id="KW-0645">Protease</keyword>
<evidence type="ECO:0000256" key="1">
    <source>
        <dbReference type="SAM" id="SignalP"/>
    </source>
</evidence>
<keyword evidence="2" id="KW-0121">Carboxypeptidase</keyword>
<feature type="chain" id="PRO_5037458900" evidence="1">
    <location>
        <begin position="23"/>
        <end position="416"/>
    </location>
</feature>
<keyword evidence="3" id="KW-1185">Reference proteome</keyword>
<gene>
    <name evidence="2" type="ORF">I2I01_11255</name>
</gene>
<dbReference type="GO" id="GO:0004180">
    <property type="term" value="F:carboxypeptidase activity"/>
    <property type="evidence" value="ECO:0007669"/>
    <property type="project" value="UniProtKB-KW"/>
</dbReference>
<dbReference type="AlphaFoldDB" id="A0A931BH67"/>
<dbReference type="Pfam" id="PF13715">
    <property type="entry name" value="CarbopepD_reg_2"/>
    <property type="match status" value="1"/>
</dbReference>